<dbReference type="GO" id="GO:0045490">
    <property type="term" value="P:pectin catabolic process"/>
    <property type="evidence" value="ECO:0007669"/>
    <property type="project" value="UniProtKB-UniPathway"/>
</dbReference>
<evidence type="ECO:0000313" key="7">
    <source>
        <dbReference type="EMBL" id="PNX70422.1"/>
    </source>
</evidence>
<keyword evidence="3" id="KW-0964">Secreted</keyword>
<dbReference type="InterPro" id="IPR011050">
    <property type="entry name" value="Pectin_lyase_fold/virulence"/>
</dbReference>
<comment type="subcellular location">
    <subcellularLocation>
        <location evidence="1">Secreted</location>
        <location evidence="1">Cell wall</location>
    </subcellularLocation>
</comment>
<feature type="domain" description="Pectinesterase catalytic" evidence="6">
    <location>
        <begin position="98"/>
        <end position="171"/>
    </location>
</feature>
<dbReference type="AlphaFoldDB" id="A0A2K3KVX1"/>
<dbReference type="GO" id="GO:0030599">
    <property type="term" value="F:pectinesterase activity"/>
    <property type="evidence" value="ECO:0007669"/>
    <property type="project" value="InterPro"/>
</dbReference>
<dbReference type="EMBL" id="ASHM01113325">
    <property type="protein sequence ID" value="PNX70422.1"/>
    <property type="molecule type" value="Genomic_DNA"/>
</dbReference>
<evidence type="ECO:0000256" key="1">
    <source>
        <dbReference type="ARBA" id="ARBA00004191"/>
    </source>
</evidence>
<comment type="pathway">
    <text evidence="2">Glycan metabolism; pectin degradation; 2-dehydro-3-deoxy-D-gluconate from pectin: step 1/5.</text>
</comment>
<accession>A0A2K3KVX1</accession>
<keyword evidence="5" id="KW-0063">Aspartyl esterase</keyword>
<dbReference type="Pfam" id="PF01095">
    <property type="entry name" value="Pectinesterase"/>
    <property type="match status" value="1"/>
</dbReference>
<proteinExistence type="predicted"/>
<reference evidence="7 8" key="2">
    <citation type="journal article" date="2017" name="Front. Plant Sci.">
        <title>Gene Classification and Mining of Molecular Markers Useful in Red Clover (Trifolium pratense) Breeding.</title>
        <authorList>
            <person name="Istvanek J."/>
            <person name="Dluhosova J."/>
            <person name="Dluhos P."/>
            <person name="Patkova L."/>
            <person name="Nedelnik J."/>
            <person name="Repkova J."/>
        </authorList>
    </citation>
    <scope>NUCLEOTIDE SEQUENCE [LARGE SCALE GENOMIC DNA]</scope>
    <source>
        <strain evidence="8">cv. Tatra</strain>
        <tissue evidence="7">Young leaves</tissue>
    </source>
</reference>
<dbReference type="Proteomes" id="UP000236291">
    <property type="component" value="Unassembled WGS sequence"/>
</dbReference>
<comment type="caution">
    <text evidence="7">The sequence shown here is derived from an EMBL/GenBank/DDBJ whole genome shotgun (WGS) entry which is preliminary data.</text>
</comment>
<keyword evidence="3" id="KW-0134">Cell wall</keyword>
<organism evidence="7 8">
    <name type="scientific">Trifolium pratense</name>
    <name type="common">Red clover</name>
    <dbReference type="NCBI Taxonomy" id="57577"/>
    <lineage>
        <taxon>Eukaryota</taxon>
        <taxon>Viridiplantae</taxon>
        <taxon>Streptophyta</taxon>
        <taxon>Embryophyta</taxon>
        <taxon>Tracheophyta</taxon>
        <taxon>Spermatophyta</taxon>
        <taxon>Magnoliopsida</taxon>
        <taxon>eudicotyledons</taxon>
        <taxon>Gunneridae</taxon>
        <taxon>Pentapetalae</taxon>
        <taxon>rosids</taxon>
        <taxon>fabids</taxon>
        <taxon>Fabales</taxon>
        <taxon>Fabaceae</taxon>
        <taxon>Papilionoideae</taxon>
        <taxon>50 kb inversion clade</taxon>
        <taxon>NPAAA clade</taxon>
        <taxon>Hologalegina</taxon>
        <taxon>IRL clade</taxon>
        <taxon>Trifolieae</taxon>
        <taxon>Trifolium</taxon>
    </lineage>
</organism>
<evidence type="ECO:0000256" key="2">
    <source>
        <dbReference type="ARBA" id="ARBA00005184"/>
    </source>
</evidence>
<dbReference type="PANTHER" id="PTHR31707">
    <property type="entry name" value="PECTINESTERASE"/>
    <property type="match status" value="1"/>
</dbReference>
<evidence type="ECO:0000256" key="4">
    <source>
        <dbReference type="ARBA" id="ARBA00022801"/>
    </source>
</evidence>
<dbReference type="InterPro" id="IPR000070">
    <property type="entry name" value="Pectinesterase_cat"/>
</dbReference>
<evidence type="ECO:0000256" key="3">
    <source>
        <dbReference type="ARBA" id="ARBA00022512"/>
    </source>
</evidence>
<dbReference type="GO" id="GO:0042545">
    <property type="term" value="P:cell wall modification"/>
    <property type="evidence" value="ECO:0007669"/>
    <property type="project" value="InterPro"/>
</dbReference>
<dbReference type="InterPro" id="IPR012334">
    <property type="entry name" value="Pectin_lyas_fold"/>
</dbReference>
<evidence type="ECO:0000259" key="6">
    <source>
        <dbReference type="Pfam" id="PF01095"/>
    </source>
</evidence>
<dbReference type="UniPathway" id="UPA00545">
    <property type="reaction ID" value="UER00823"/>
</dbReference>
<dbReference type="STRING" id="57577.A0A2K3KVX1"/>
<sequence>MEGFDDENEVEKKIKDQLHAQTIDRATKVTVVALDIVSDLSNILQEFGLKLDLKPASRRLLSEEIDNEQGFPAWVSATDRKLLAQMQRKGWRSKIKPNVVVAQDGTGQFKTIMDALNAYRKDYPKGIEGRYIIYVKAGVYKEHVVVHKDCRNLLMYGDGPQKTVITGSLNKGILKVEIVDNASFGT</sequence>
<name>A0A2K3KVX1_TRIPR</name>
<evidence type="ECO:0000313" key="8">
    <source>
        <dbReference type="Proteomes" id="UP000236291"/>
    </source>
</evidence>
<keyword evidence="4" id="KW-0378">Hydrolase</keyword>
<reference evidence="7 8" key="1">
    <citation type="journal article" date="2014" name="Am. J. Bot.">
        <title>Genome assembly and annotation for red clover (Trifolium pratense; Fabaceae).</title>
        <authorList>
            <person name="Istvanek J."/>
            <person name="Jaros M."/>
            <person name="Krenek A."/>
            <person name="Repkova J."/>
        </authorList>
    </citation>
    <scope>NUCLEOTIDE SEQUENCE [LARGE SCALE GENOMIC DNA]</scope>
    <source>
        <strain evidence="8">cv. Tatra</strain>
        <tissue evidence="7">Young leaves</tissue>
    </source>
</reference>
<dbReference type="SUPFAM" id="SSF51126">
    <property type="entry name" value="Pectin lyase-like"/>
    <property type="match status" value="1"/>
</dbReference>
<evidence type="ECO:0000256" key="5">
    <source>
        <dbReference type="ARBA" id="ARBA00023085"/>
    </source>
</evidence>
<gene>
    <name evidence="7" type="ORF">L195_g057377</name>
</gene>
<dbReference type="Gene3D" id="2.160.20.10">
    <property type="entry name" value="Single-stranded right-handed beta-helix, Pectin lyase-like"/>
    <property type="match status" value="1"/>
</dbReference>
<protein>
    <submittedName>
        <fullName evidence="7">Pectinesterase</fullName>
    </submittedName>
</protein>